<name>A0ABX2SYX8_9BACL</name>
<dbReference type="InterPro" id="IPR052942">
    <property type="entry name" value="LPS_cholinephosphotransferase"/>
</dbReference>
<proteinExistence type="predicted"/>
<dbReference type="EMBL" id="JACBYF010000008">
    <property type="protein sequence ID" value="NYS47528.1"/>
    <property type="molecule type" value="Genomic_DNA"/>
</dbReference>
<feature type="domain" description="LicD/FKTN/FKRP nucleotidyltransferase" evidence="1">
    <location>
        <begin position="26"/>
        <end position="244"/>
    </location>
</feature>
<gene>
    <name evidence="2" type="ORF">HZY85_04870</name>
</gene>
<dbReference type="Pfam" id="PF04991">
    <property type="entry name" value="LicD"/>
    <property type="match status" value="1"/>
</dbReference>
<dbReference type="PANTHER" id="PTHR43404:SF2">
    <property type="entry name" value="LIPOPOLYSACCHARIDE CHOLINEPHOSPHOTRANSFERASE LICD"/>
    <property type="match status" value="1"/>
</dbReference>
<evidence type="ECO:0000313" key="3">
    <source>
        <dbReference type="Proteomes" id="UP000531840"/>
    </source>
</evidence>
<organism evidence="2 3">
    <name type="scientific">Gemelliphila palaticanis</name>
    <dbReference type="NCBI Taxonomy" id="81950"/>
    <lineage>
        <taxon>Bacteria</taxon>
        <taxon>Bacillati</taxon>
        <taxon>Bacillota</taxon>
        <taxon>Bacilli</taxon>
        <taxon>Bacillales</taxon>
        <taxon>Gemellaceae</taxon>
        <taxon>Gemelliphila</taxon>
    </lineage>
</organism>
<reference evidence="2 3" key="1">
    <citation type="submission" date="2020-07" db="EMBL/GenBank/DDBJ databases">
        <title>MOT database genomes.</title>
        <authorList>
            <person name="Joseph S."/>
            <person name="Aduse-Opoku J."/>
            <person name="Hashim A."/>
            <person name="Wade W."/>
            <person name="Curtis M."/>
        </authorList>
    </citation>
    <scope>NUCLEOTIDE SEQUENCE [LARGE SCALE GENOMIC DNA]</scope>
    <source>
        <strain evidence="2 3">CIP 106318</strain>
    </source>
</reference>
<evidence type="ECO:0000259" key="1">
    <source>
        <dbReference type="Pfam" id="PF04991"/>
    </source>
</evidence>
<accession>A0ABX2SYX8</accession>
<evidence type="ECO:0000313" key="2">
    <source>
        <dbReference type="EMBL" id="NYS47528.1"/>
    </source>
</evidence>
<comment type="caution">
    <text evidence="2">The sequence shown here is derived from an EMBL/GenBank/DDBJ whole genome shotgun (WGS) entry which is preliminary data.</text>
</comment>
<sequence>MKIIDDKVKLIQEKEIEILIEFSEICRKNNLKYYALGGTLLGAVRHNGFIPWDDDMDLGMPRNDYNKFIEVYYKDLSNNLKLKFKIEDLNNTSIVDTSTEVIFGQKICNPFIDIFPLDGYPDNKIEKIIHSKKILFYRALSKISVVDKLLDRDRGFLENSVFKLSKILKLNKILNTNKINLKLHEIIKLYEFDNSKIVGNILGTYREKELVPKEVIGEGKLRKFNNTNINVPSEDHIYLKNIYGNYMILPKKEKRKGHFVEFFGE</sequence>
<keyword evidence="3" id="KW-1185">Reference proteome</keyword>
<dbReference type="RefSeq" id="WP_179941317.1">
    <property type="nucleotide sequence ID" value="NZ_JACBYF010000008.1"/>
</dbReference>
<dbReference type="PANTHER" id="PTHR43404">
    <property type="entry name" value="LIPOPOLYSACCHARIDE CHOLINEPHOSPHOTRANSFERASE LICD"/>
    <property type="match status" value="1"/>
</dbReference>
<protein>
    <submittedName>
        <fullName evidence="2">LicD family protein</fullName>
    </submittedName>
</protein>
<dbReference type="InterPro" id="IPR007074">
    <property type="entry name" value="LicD/FKTN/FKRP_NTP_transf"/>
</dbReference>
<dbReference type="Proteomes" id="UP000531840">
    <property type="component" value="Unassembled WGS sequence"/>
</dbReference>